<evidence type="ECO:0000313" key="7">
    <source>
        <dbReference type="EMBL" id="RZI01208.1"/>
    </source>
</evidence>
<feature type="transmembrane region" description="Helical" evidence="5">
    <location>
        <begin position="27"/>
        <end position="50"/>
    </location>
</feature>
<evidence type="ECO:0000256" key="5">
    <source>
        <dbReference type="SAM" id="Phobius"/>
    </source>
</evidence>
<reference evidence="6 9" key="2">
    <citation type="submission" date="2021-01" db="EMBL/GenBank/DDBJ databases">
        <title>FDA dAtabase for Regulatory Grade micrObial Sequences (FDA-ARGOS): Supporting development and validation of Infectious Disease Dx tests.</title>
        <authorList>
            <person name="Sproer C."/>
            <person name="Gronow S."/>
            <person name="Severitt S."/>
            <person name="Schroder I."/>
            <person name="Tallon L."/>
            <person name="Sadzewicz L."/>
            <person name="Zhao X."/>
            <person name="Boylan J."/>
            <person name="Ott S."/>
            <person name="Bowen H."/>
            <person name="Vavikolanu K."/>
            <person name="Mehta A."/>
            <person name="Aluvathingal J."/>
            <person name="Nadendla S."/>
            <person name="Lowell S."/>
            <person name="Myers T."/>
            <person name="Yan Y."/>
            <person name="Sichtig H."/>
        </authorList>
    </citation>
    <scope>NUCLEOTIDE SEQUENCE [LARGE SCALE GENOMIC DNA]</scope>
    <source>
        <strain evidence="6 9">FDAARGOS_1148</strain>
    </source>
</reference>
<keyword evidence="9" id="KW-1185">Reference proteome</keyword>
<gene>
    <name evidence="7" type="ORF">EIG99_09430</name>
    <name evidence="6" type="ORF">I6J05_07320</name>
</gene>
<dbReference type="EMBL" id="RQTE01000182">
    <property type="protein sequence ID" value="RZI01208.1"/>
    <property type="molecule type" value="Genomic_DNA"/>
</dbReference>
<evidence type="ECO:0000256" key="1">
    <source>
        <dbReference type="ARBA" id="ARBA00004141"/>
    </source>
</evidence>
<evidence type="ECO:0000313" key="6">
    <source>
        <dbReference type="EMBL" id="QQS81736.1"/>
    </source>
</evidence>
<evidence type="ECO:0000256" key="4">
    <source>
        <dbReference type="ARBA" id="ARBA00023136"/>
    </source>
</evidence>
<keyword evidence="4 5" id="KW-0472">Membrane</keyword>
<organism evidence="7 8">
    <name type="scientific">Staphylococcus condimenti</name>
    <dbReference type="NCBI Taxonomy" id="70255"/>
    <lineage>
        <taxon>Bacteria</taxon>
        <taxon>Bacillati</taxon>
        <taxon>Bacillota</taxon>
        <taxon>Bacilli</taxon>
        <taxon>Bacillales</taxon>
        <taxon>Staphylococcaceae</taxon>
        <taxon>Staphylococcus</taxon>
    </lineage>
</organism>
<evidence type="ECO:0000313" key="9">
    <source>
        <dbReference type="Proteomes" id="UP000595942"/>
    </source>
</evidence>
<dbReference type="EMBL" id="CP068073">
    <property type="protein sequence ID" value="QQS81736.1"/>
    <property type="molecule type" value="Genomic_DNA"/>
</dbReference>
<dbReference type="RefSeq" id="WP_047131752.1">
    <property type="nucleotide sequence ID" value="NZ_CP015114.1"/>
</dbReference>
<feature type="transmembrane region" description="Helical" evidence="5">
    <location>
        <begin position="92"/>
        <end position="111"/>
    </location>
</feature>
<evidence type="ECO:0000256" key="3">
    <source>
        <dbReference type="ARBA" id="ARBA00022989"/>
    </source>
</evidence>
<dbReference type="InterPro" id="IPR019109">
    <property type="entry name" value="MamF_MmsF"/>
</dbReference>
<dbReference type="GeneID" id="93725913"/>
<sequence>MDNNPEFEPVYDEVEKYEQFPTQDERLFASLIYILSFFTSIIGPLIIWLIKGSESEFVNKTGKDYFNFVISYTIWFIISGILMLVLVGFITFIVLAIMQFIFSIIAAVKAYNGEKYLIPLSIPFLK</sequence>
<reference evidence="7 8" key="1">
    <citation type="submission" date="2018-11" db="EMBL/GenBank/DDBJ databases">
        <title>Genomic profiling of Staphylococcus species from a Poultry farm system in KwaZulu-Natal, South Africa.</title>
        <authorList>
            <person name="Amoako D.G."/>
            <person name="Somboro A.M."/>
            <person name="Abia A.L.K."/>
            <person name="Bester L.A."/>
            <person name="Essack S.Y."/>
        </authorList>
    </citation>
    <scope>NUCLEOTIDE SEQUENCE [LARGE SCALE GENOMIC DNA]</scope>
    <source>
        <strain evidence="7 8">SA11</strain>
    </source>
</reference>
<dbReference type="Proteomes" id="UP000293854">
    <property type="component" value="Unassembled WGS sequence"/>
</dbReference>
<feature type="transmembrane region" description="Helical" evidence="5">
    <location>
        <begin position="65"/>
        <end position="86"/>
    </location>
</feature>
<protein>
    <submittedName>
        <fullName evidence="7">DUF4870 domain-containing protein</fullName>
    </submittedName>
</protein>
<comment type="subcellular location">
    <subcellularLocation>
        <location evidence="1">Membrane</location>
        <topology evidence="1">Multi-pass membrane protein</topology>
    </subcellularLocation>
</comment>
<dbReference type="AlphaFoldDB" id="A0A143PD47"/>
<evidence type="ECO:0000313" key="8">
    <source>
        <dbReference type="Proteomes" id="UP000293854"/>
    </source>
</evidence>
<evidence type="ECO:0000256" key="2">
    <source>
        <dbReference type="ARBA" id="ARBA00022692"/>
    </source>
</evidence>
<dbReference type="KEGG" id="scv:A4G25_11155"/>
<keyword evidence="3 5" id="KW-1133">Transmembrane helix</keyword>
<dbReference type="Proteomes" id="UP000595942">
    <property type="component" value="Chromosome"/>
</dbReference>
<name>A0A143PD47_9STAP</name>
<dbReference type="OrthoDB" id="9808930at2"/>
<proteinExistence type="predicted"/>
<dbReference type="Pfam" id="PF09685">
    <property type="entry name" value="MamF_MmsF"/>
    <property type="match status" value="1"/>
</dbReference>
<keyword evidence="2 5" id="KW-0812">Transmembrane</keyword>
<accession>A0A143PD47</accession>